<reference evidence="3" key="1">
    <citation type="submission" date="2021-02" db="EMBL/GenBank/DDBJ databases">
        <authorList>
            <person name="Nowell W R."/>
        </authorList>
    </citation>
    <scope>NUCLEOTIDE SEQUENCE</scope>
</reference>
<feature type="non-terminal residue" evidence="3">
    <location>
        <position position="587"/>
    </location>
</feature>
<dbReference type="InterPro" id="IPR003409">
    <property type="entry name" value="MORN"/>
</dbReference>
<dbReference type="Proteomes" id="UP000663829">
    <property type="component" value="Unassembled WGS sequence"/>
</dbReference>
<dbReference type="SUPFAM" id="SSF82185">
    <property type="entry name" value="Histone H3 K4-specific methyltransferase SET7/9 N-terminal domain"/>
    <property type="match status" value="1"/>
</dbReference>
<name>A0A815YVA2_9BILA</name>
<dbReference type="EMBL" id="CAJOBC010096537">
    <property type="protein sequence ID" value="CAF4440930.1"/>
    <property type="molecule type" value="Genomic_DNA"/>
</dbReference>
<evidence type="ECO:0000313" key="3">
    <source>
        <dbReference type="EMBL" id="CAF1575905.1"/>
    </source>
</evidence>
<dbReference type="Pfam" id="PF02493">
    <property type="entry name" value="MORN"/>
    <property type="match status" value="3"/>
</dbReference>
<gene>
    <name evidence="3" type="ORF">GPM918_LOCUS40724</name>
    <name evidence="4" type="ORF">SRO942_LOCUS41699</name>
</gene>
<organism evidence="3 5">
    <name type="scientific">Didymodactylos carnosus</name>
    <dbReference type="NCBI Taxonomy" id="1234261"/>
    <lineage>
        <taxon>Eukaryota</taxon>
        <taxon>Metazoa</taxon>
        <taxon>Spiralia</taxon>
        <taxon>Gnathifera</taxon>
        <taxon>Rotifera</taxon>
        <taxon>Eurotatoria</taxon>
        <taxon>Bdelloidea</taxon>
        <taxon>Philodinida</taxon>
        <taxon>Philodinidae</taxon>
        <taxon>Didymodactylos</taxon>
    </lineage>
</organism>
<comment type="caution">
    <text evidence="3">The sequence shown here is derived from an EMBL/GenBank/DDBJ whole genome shotgun (WGS) entry which is preliminary data.</text>
</comment>
<dbReference type="Pfam" id="PF15711">
    <property type="entry name" value="ILEI"/>
    <property type="match status" value="1"/>
</dbReference>
<dbReference type="AlphaFoldDB" id="A0A815YVA2"/>
<keyword evidence="1" id="KW-0677">Repeat</keyword>
<dbReference type="Proteomes" id="UP000681722">
    <property type="component" value="Unassembled WGS sequence"/>
</dbReference>
<evidence type="ECO:0000313" key="5">
    <source>
        <dbReference type="Proteomes" id="UP000663829"/>
    </source>
</evidence>
<accession>A0A815YVA2</accession>
<feature type="domain" description="ILEI/PANDER" evidence="2">
    <location>
        <begin position="457"/>
        <end position="538"/>
    </location>
</feature>
<feature type="non-terminal residue" evidence="3">
    <location>
        <position position="1"/>
    </location>
</feature>
<dbReference type="EMBL" id="CAJNOQ010030650">
    <property type="protein sequence ID" value="CAF1575905.1"/>
    <property type="molecule type" value="Genomic_DNA"/>
</dbReference>
<dbReference type="InterPro" id="IPR039477">
    <property type="entry name" value="ILEI/PANDER_dom"/>
</dbReference>
<evidence type="ECO:0000259" key="2">
    <source>
        <dbReference type="Pfam" id="PF15711"/>
    </source>
</evidence>
<sequence>EIYHDAEDSSINLNLNSENIEIKKYRPNDIRSIEILKNDDDECNNNDVDDIDDIIGLPEVSNIKRKENKFYQHHLPIDDGIYDGTINEESLREGQGTYSINNGKEYYSGSWKDDKPNGYGVHLKDHGLTIYHCIFEEGTLKEGYGKVQISKEYEYKGESYNGEFNGLGSLSIKKEGKTEIVYRNDLEEYYKKQSKVFYNTLQDIILLNNENQQNQKKYFQNLIDLFEKRLSNLNLLKEITTNTILPPELKLSADLLYNVDDSYTKLSKYTIIDTKTNYNNCINEICLRGLKVYARRLAWSDDENKNHFISDKNIFDNSLNEFLTKLELSDLKKILCINPFVVDLVKKLIHFANGRAIKIFSQYRTYFINIHIKFLGILWNNYLKNLDYNNISNKFDYKNDEKYHLYSDCYSNLLELSLLNEFEIEIKLEVHDQNSYISVKCNEEYAYHNTSNDKQLKIIIFDGAIGNKKSEEIFNIEERNNIHFVVEDINPNDIVVYILPFNGNKSLDIEIIKFFHDLGSTKIDKLKENETWICVIRKSDNKIYEEISCNSEQKLLIKEKFQFKLENENTLGDKKIIKNDIESIIYK</sequence>
<proteinExistence type="predicted"/>
<dbReference type="Gene3D" id="2.20.110.10">
    <property type="entry name" value="Histone H3 K4-specific methyltransferase SET7/9 N-terminal domain"/>
    <property type="match status" value="1"/>
</dbReference>
<protein>
    <recommendedName>
        <fullName evidence="2">ILEI/PANDER domain-containing protein</fullName>
    </recommendedName>
</protein>
<evidence type="ECO:0000256" key="1">
    <source>
        <dbReference type="ARBA" id="ARBA00022737"/>
    </source>
</evidence>
<evidence type="ECO:0000313" key="4">
    <source>
        <dbReference type="EMBL" id="CAF4440930.1"/>
    </source>
</evidence>
<keyword evidence="5" id="KW-1185">Reference proteome</keyword>